<dbReference type="Proteomes" id="UP001165042">
    <property type="component" value="Unassembled WGS sequence"/>
</dbReference>
<dbReference type="Pfam" id="PF01638">
    <property type="entry name" value="HxlR"/>
    <property type="match status" value="1"/>
</dbReference>
<feature type="domain" description="HTH hxlR-type" evidence="5">
    <location>
        <begin position="1"/>
        <end position="107"/>
    </location>
</feature>
<dbReference type="InterPro" id="IPR036388">
    <property type="entry name" value="WH-like_DNA-bd_sf"/>
</dbReference>
<dbReference type="GO" id="GO:0003677">
    <property type="term" value="F:DNA binding"/>
    <property type="evidence" value="ECO:0007669"/>
    <property type="project" value="UniProtKB-KW"/>
</dbReference>
<gene>
    <name evidence="6" type="ORF">Aglo03_60170</name>
</gene>
<evidence type="ECO:0000256" key="1">
    <source>
        <dbReference type="ARBA" id="ARBA00023015"/>
    </source>
</evidence>
<evidence type="ECO:0000256" key="4">
    <source>
        <dbReference type="SAM" id="MobiDB-lite"/>
    </source>
</evidence>
<dbReference type="EMBL" id="BSSD01000012">
    <property type="protein sequence ID" value="GLW95201.1"/>
    <property type="molecule type" value="Genomic_DNA"/>
</dbReference>
<evidence type="ECO:0000313" key="7">
    <source>
        <dbReference type="Proteomes" id="UP001165042"/>
    </source>
</evidence>
<proteinExistence type="predicted"/>
<evidence type="ECO:0000313" key="6">
    <source>
        <dbReference type="EMBL" id="GLW95201.1"/>
    </source>
</evidence>
<dbReference type="Gene3D" id="1.10.10.10">
    <property type="entry name" value="Winged helix-like DNA-binding domain superfamily/Winged helix DNA-binding domain"/>
    <property type="match status" value="1"/>
</dbReference>
<comment type="caution">
    <text evidence="6">The sequence shown here is derived from an EMBL/GenBank/DDBJ whole genome shotgun (WGS) entry which is preliminary data.</text>
</comment>
<dbReference type="RefSeq" id="WP_349497784.1">
    <property type="nucleotide sequence ID" value="NZ_BSSD01000012.1"/>
</dbReference>
<dbReference type="PANTHER" id="PTHR33204">
    <property type="entry name" value="TRANSCRIPTIONAL REGULATOR, MARR FAMILY"/>
    <property type="match status" value="1"/>
</dbReference>
<keyword evidence="1" id="KW-0805">Transcription regulation</keyword>
<dbReference type="InterPro" id="IPR002577">
    <property type="entry name" value="HTH_HxlR"/>
</dbReference>
<dbReference type="SUPFAM" id="SSF46785">
    <property type="entry name" value="Winged helix' DNA-binding domain"/>
    <property type="match status" value="1"/>
</dbReference>
<protein>
    <recommendedName>
        <fullName evidence="5">HTH hxlR-type domain-containing protein</fullName>
    </recommendedName>
</protein>
<reference evidence="6" key="1">
    <citation type="submission" date="2023-02" db="EMBL/GenBank/DDBJ databases">
        <title>Actinokineospora globicatena NBRC 15670.</title>
        <authorList>
            <person name="Ichikawa N."/>
            <person name="Sato H."/>
            <person name="Tonouchi N."/>
        </authorList>
    </citation>
    <scope>NUCLEOTIDE SEQUENCE</scope>
    <source>
        <strain evidence="6">NBRC 15670</strain>
    </source>
</reference>
<feature type="region of interest" description="Disordered" evidence="4">
    <location>
        <begin position="1"/>
        <end position="46"/>
    </location>
</feature>
<evidence type="ECO:0000259" key="5">
    <source>
        <dbReference type="PROSITE" id="PS51118"/>
    </source>
</evidence>
<keyword evidence="2" id="KW-0238">DNA-binding</keyword>
<evidence type="ECO:0000256" key="2">
    <source>
        <dbReference type="ARBA" id="ARBA00023125"/>
    </source>
</evidence>
<organism evidence="6 7">
    <name type="scientific">Actinokineospora globicatena</name>
    <dbReference type="NCBI Taxonomy" id="103729"/>
    <lineage>
        <taxon>Bacteria</taxon>
        <taxon>Bacillati</taxon>
        <taxon>Actinomycetota</taxon>
        <taxon>Actinomycetes</taxon>
        <taxon>Pseudonocardiales</taxon>
        <taxon>Pseudonocardiaceae</taxon>
        <taxon>Actinokineospora</taxon>
    </lineage>
</organism>
<dbReference type="AlphaFoldDB" id="A0A9W6QSA0"/>
<feature type="compositionally biased region" description="Low complexity" evidence="4">
    <location>
        <begin position="26"/>
        <end position="37"/>
    </location>
</feature>
<dbReference type="PANTHER" id="PTHR33204:SF18">
    <property type="entry name" value="TRANSCRIPTIONAL REGULATORY PROTEIN"/>
    <property type="match status" value="1"/>
</dbReference>
<dbReference type="InterPro" id="IPR036390">
    <property type="entry name" value="WH_DNA-bd_sf"/>
</dbReference>
<evidence type="ECO:0000256" key="3">
    <source>
        <dbReference type="ARBA" id="ARBA00023163"/>
    </source>
</evidence>
<name>A0A9W6QSA0_9PSEU</name>
<dbReference type="PROSITE" id="PS51118">
    <property type="entry name" value="HTH_HXLR"/>
    <property type="match status" value="1"/>
</dbReference>
<sequence>MRDVGGGLPVASGDGPVRAPLGHGAAGRVAPRPAAPGGPAGLGRRLSDKALTESLRRLLDRGLVERRRYAEAPPRVTYELSALGVTLVDGPLRALGDWVVEHGDALLD</sequence>
<keyword evidence="7" id="KW-1185">Reference proteome</keyword>
<accession>A0A9W6QSA0</accession>
<keyword evidence="3" id="KW-0804">Transcription</keyword>